<evidence type="ECO:0000259" key="2">
    <source>
        <dbReference type="Pfam" id="PF02543"/>
    </source>
</evidence>
<dbReference type="SUPFAM" id="SSF53067">
    <property type="entry name" value="Actin-like ATPase domain"/>
    <property type="match status" value="1"/>
</dbReference>
<feature type="domain" description="Carbamoyltransferase C-terminal" evidence="3">
    <location>
        <begin position="404"/>
        <end position="589"/>
    </location>
</feature>
<dbReference type="InterPro" id="IPR031730">
    <property type="entry name" value="Carbam_trans_C"/>
</dbReference>
<dbReference type="STRING" id="1792845.BC343_13125"/>
<protein>
    <recommendedName>
        <fullName evidence="6">Carbamoyltransferase</fullName>
    </recommendedName>
</protein>
<proteinExistence type="inferred from homology"/>
<organism evidence="4 5">
    <name type="scientific">Mucilaginibacter pedocola</name>
    <dbReference type="NCBI Taxonomy" id="1792845"/>
    <lineage>
        <taxon>Bacteria</taxon>
        <taxon>Pseudomonadati</taxon>
        <taxon>Bacteroidota</taxon>
        <taxon>Sphingobacteriia</taxon>
        <taxon>Sphingobacteriales</taxon>
        <taxon>Sphingobacteriaceae</taxon>
        <taxon>Mucilaginibacter</taxon>
    </lineage>
</organism>
<dbReference type="RefSeq" id="WP_078350329.1">
    <property type="nucleotide sequence ID" value="NZ_MBTF01000035.1"/>
</dbReference>
<name>A0A1S9P9Y1_9SPHI</name>
<reference evidence="4 5" key="1">
    <citation type="submission" date="2016-07" db="EMBL/GenBank/DDBJ databases">
        <title>Genomic analysis of zinc-resistant bacterium Mucilaginibacter pedocola TBZ30.</title>
        <authorList>
            <person name="Huang J."/>
            <person name="Tang J."/>
        </authorList>
    </citation>
    <scope>NUCLEOTIDE SEQUENCE [LARGE SCALE GENOMIC DNA]</scope>
    <source>
        <strain evidence="4 5">TBZ30</strain>
    </source>
</reference>
<dbReference type="Pfam" id="PF16861">
    <property type="entry name" value="Carbam_trans_C"/>
    <property type="match status" value="1"/>
</dbReference>
<dbReference type="InterPro" id="IPR003696">
    <property type="entry name" value="Carbtransf_dom"/>
</dbReference>
<comment type="caution">
    <text evidence="4">The sequence shown here is derived from an EMBL/GenBank/DDBJ whole genome shotgun (WGS) entry which is preliminary data.</text>
</comment>
<dbReference type="OrthoDB" id="9780777at2"/>
<dbReference type="CDD" id="cd24098">
    <property type="entry name" value="ASKHA_NBD_TobZ_N"/>
    <property type="match status" value="1"/>
</dbReference>
<dbReference type="AlphaFoldDB" id="A0A1S9P9Y1"/>
<dbReference type="InterPro" id="IPR043129">
    <property type="entry name" value="ATPase_NBD"/>
</dbReference>
<gene>
    <name evidence="4" type="ORF">BC343_13125</name>
</gene>
<comment type="similarity">
    <text evidence="1">Belongs to the NodU/CmcH family.</text>
</comment>
<evidence type="ECO:0000313" key="5">
    <source>
        <dbReference type="Proteomes" id="UP000189739"/>
    </source>
</evidence>
<dbReference type="Gene3D" id="3.30.420.40">
    <property type="match status" value="2"/>
</dbReference>
<dbReference type="PANTHER" id="PTHR34847">
    <property type="entry name" value="NODULATION PROTEIN U"/>
    <property type="match status" value="1"/>
</dbReference>
<dbReference type="PANTHER" id="PTHR34847:SF1">
    <property type="entry name" value="NODULATION PROTEIN U"/>
    <property type="match status" value="1"/>
</dbReference>
<dbReference type="InterPro" id="IPR038152">
    <property type="entry name" value="Carbam_trans_C_sf"/>
</dbReference>
<keyword evidence="5" id="KW-1185">Reference proteome</keyword>
<dbReference type="InterPro" id="IPR051338">
    <property type="entry name" value="NodU/CmcH_Carbamoyltrnsfr"/>
</dbReference>
<dbReference type="Gene3D" id="3.90.870.20">
    <property type="entry name" value="Carbamoyltransferase, C-terminal domain"/>
    <property type="match status" value="1"/>
</dbReference>
<evidence type="ECO:0008006" key="6">
    <source>
        <dbReference type="Google" id="ProtNLM"/>
    </source>
</evidence>
<accession>A0A1S9P9Y1</accession>
<dbReference type="Proteomes" id="UP000189739">
    <property type="component" value="Unassembled WGS sequence"/>
</dbReference>
<dbReference type="Pfam" id="PF02543">
    <property type="entry name" value="Carbam_trans_N"/>
    <property type="match status" value="1"/>
</dbReference>
<evidence type="ECO:0000256" key="1">
    <source>
        <dbReference type="ARBA" id="ARBA00006129"/>
    </source>
</evidence>
<evidence type="ECO:0000313" key="4">
    <source>
        <dbReference type="EMBL" id="OOQ57729.1"/>
    </source>
</evidence>
<dbReference type="GO" id="GO:0003824">
    <property type="term" value="F:catalytic activity"/>
    <property type="evidence" value="ECO:0007669"/>
    <property type="project" value="InterPro"/>
</dbReference>
<sequence length="591" mass="66018">MYILGISAFYHDSAACLIHHDEVIAAAQEERFSRIKNDAAFPAEAIKYCLREAGITLADIEHVVFYEKPFLKFERLLESYVATAPFGLRSFLKAIPLWLREKLFQKRLINRELNNIDAAWPKRNHKLLFTGHHQSHAASGYYPSPFEKALILTIDGVGEWTTTSAWIGAGNTLSMVSDMPFPHSLGLLYSAFTQYLGFKVNSDEYKVMGLAPYGQPRFAELILREIVDLKPNGSFQLNMCYFDFMGGLSMINKHFIKLFGKPARLPDAEIDEFYMDVAASIQSVTERILITMVTFLSEKHQLTDLCLAGGVALNCVANGKLLKHTPIKRLWVQPAAGDAGGALGAAFAARYLHLKFTRQAKEGDSMKQSLLGPAWSTAEVEDALRAEALSYHILVDDEFLQAVANYINDGKVVGWFSGRMEFGPRALGARSILGDCRGADMQRHINMKVKFRESFRPFAPAILEEHAAQYYDIAQSSPYMLIVADLLQEYQRASNADVKGFEKLKDISSPFPAVTHVDSTSRLQTIGPANGKFYQLLRAFYQLTGCPAIVNTSFNVKDQPIVCSPADAIDCFLKTDIDVLAIENIIVLKQH</sequence>
<feature type="domain" description="Carbamoyltransferase" evidence="2">
    <location>
        <begin position="3"/>
        <end position="346"/>
    </location>
</feature>
<evidence type="ECO:0000259" key="3">
    <source>
        <dbReference type="Pfam" id="PF16861"/>
    </source>
</evidence>
<dbReference type="EMBL" id="MBTF01000035">
    <property type="protein sequence ID" value="OOQ57729.1"/>
    <property type="molecule type" value="Genomic_DNA"/>
</dbReference>